<reference evidence="4 5" key="1">
    <citation type="submission" date="2014-12" db="EMBL/GenBank/DDBJ databases">
        <title>Draft genome sequence of Paenibacillus kamchatkensis strain B-2647.</title>
        <authorList>
            <person name="Karlyshev A.V."/>
            <person name="Kudryashova E.B."/>
        </authorList>
    </citation>
    <scope>NUCLEOTIDE SEQUENCE [LARGE SCALE GENOMIC DNA]</scope>
    <source>
        <strain evidence="4 5">VKM B-2647</strain>
    </source>
</reference>
<dbReference type="Gene3D" id="3.40.50.720">
    <property type="entry name" value="NAD(P)-binding Rossmann-like Domain"/>
    <property type="match status" value="1"/>
</dbReference>
<evidence type="ECO:0000313" key="4">
    <source>
        <dbReference type="EMBL" id="KIL40557.1"/>
    </source>
</evidence>
<dbReference type="InterPro" id="IPR055170">
    <property type="entry name" value="GFO_IDH_MocA-like_dom"/>
</dbReference>
<organism evidence="4 5">
    <name type="scientific">Gordoniibacillus kamchatkensis</name>
    <dbReference type="NCBI Taxonomy" id="1590651"/>
    <lineage>
        <taxon>Bacteria</taxon>
        <taxon>Bacillati</taxon>
        <taxon>Bacillota</taxon>
        <taxon>Bacilli</taxon>
        <taxon>Bacillales</taxon>
        <taxon>Paenibacillaceae</taxon>
        <taxon>Gordoniibacillus</taxon>
    </lineage>
</organism>
<name>A0ABR5AJM6_9BACL</name>
<dbReference type="Pfam" id="PF22725">
    <property type="entry name" value="GFO_IDH_MocA_C3"/>
    <property type="match status" value="1"/>
</dbReference>
<proteinExistence type="predicted"/>
<evidence type="ECO:0000259" key="2">
    <source>
        <dbReference type="Pfam" id="PF01408"/>
    </source>
</evidence>
<evidence type="ECO:0000256" key="1">
    <source>
        <dbReference type="ARBA" id="ARBA00023002"/>
    </source>
</evidence>
<evidence type="ECO:0000313" key="5">
    <source>
        <dbReference type="Proteomes" id="UP000031967"/>
    </source>
</evidence>
<evidence type="ECO:0000259" key="3">
    <source>
        <dbReference type="Pfam" id="PF22725"/>
    </source>
</evidence>
<dbReference type="Pfam" id="PF01408">
    <property type="entry name" value="GFO_IDH_MocA"/>
    <property type="match status" value="1"/>
</dbReference>
<dbReference type="RefSeq" id="WP_041047890.1">
    <property type="nucleotide sequence ID" value="NZ_JXAK01000019.1"/>
</dbReference>
<protein>
    <submittedName>
        <fullName evidence="4">Oxidoreductase</fullName>
    </submittedName>
</protein>
<accession>A0ABR5AJM6</accession>
<dbReference type="InterPro" id="IPR036291">
    <property type="entry name" value="NAD(P)-bd_dom_sf"/>
</dbReference>
<dbReference type="InterPro" id="IPR050463">
    <property type="entry name" value="Gfo/Idh/MocA_oxidrdct_glycsds"/>
</dbReference>
<gene>
    <name evidence="4" type="ORF">SD70_12435</name>
</gene>
<dbReference type="Proteomes" id="UP000031967">
    <property type="component" value="Unassembled WGS sequence"/>
</dbReference>
<dbReference type="PANTHER" id="PTHR43818:SF11">
    <property type="entry name" value="BCDNA.GH03377"/>
    <property type="match status" value="1"/>
</dbReference>
<dbReference type="Gene3D" id="3.30.360.10">
    <property type="entry name" value="Dihydrodipicolinate Reductase, domain 2"/>
    <property type="match status" value="1"/>
</dbReference>
<dbReference type="SUPFAM" id="SSF51735">
    <property type="entry name" value="NAD(P)-binding Rossmann-fold domains"/>
    <property type="match status" value="1"/>
</dbReference>
<feature type="domain" description="GFO/IDH/MocA-like oxidoreductase" evidence="3">
    <location>
        <begin position="133"/>
        <end position="243"/>
    </location>
</feature>
<feature type="domain" description="Gfo/Idh/MocA-like oxidoreductase N-terminal" evidence="2">
    <location>
        <begin position="2"/>
        <end position="121"/>
    </location>
</feature>
<dbReference type="InterPro" id="IPR000683">
    <property type="entry name" value="Gfo/Idh/MocA-like_OxRdtase_N"/>
</dbReference>
<sequence length="331" mass="36791">MVKVAVVGVGHIGRIHCRTYADHPDAELVAVCDVSRELADKAAAEYRVAAYYDVETMLERENPDVVSVATGGKENGSHHFQPVMAAIGAGKDVLVEKPISNDIGEAEEMVRFAREKGVRFGCNLNHRFTPAAQRAKRWMEAGDIGTPLYINMRLTIGNPNESSPWIHLRALHPHSFDVMRYFAGDVRRVQSFLTKAPGREVWSTASINLEFASGAVGHLTGSYDIFGWHSLESCEVAGDRGRFVLDNVYESLTYYPHREEELRVYRNSIMTGMKGFNDTFRLRLDAFIREVKEQVPPDRISASGADALAVQRIIEAAIRSHEAGGAVMDVQ</sequence>
<dbReference type="SUPFAM" id="SSF55347">
    <property type="entry name" value="Glyceraldehyde-3-phosphate dehydrogenase-like, C-terminal domain"/>
    <property type="match status" value="1"/>
</dbReference>
<dbReference type="PANTHER" id="PTHR43818">
    <property type="entry name" value="BCDNA.GH03377"/>
    <property type="match status" value="1"/>
</dbReference>
<keyword evidence="5" id="KW-1185">Reference proteome</keyword>
<keyword evidence="1" id="KW-0560">Oxidoreductase</keyword>
<comment type="caution">
    <text evidence="4">The sequence shown here is derived from an EMBL/GenBank/DDBJ whole genome shotgun (WGS) entry which is preliminary data.</text>
</comment>
<dbReference type="EMBL" id="JXAK01000019">
    <property type="protein sequence ID" value="KIL40557.1"/>
    <property type="molecule type" value="Genomic_DNA"/>
</dbReference>